<sequence length="336" mass="35928">MKPPLRSRLAPARFVTALGAAAGAGPEGRQRPGAAWSGREKRRLLAALRAQAGRQLPELRLLREKLPRRSEEEILRYLSRLRGRAAREAVSTRYRHCLEQQRRRRAQLPAPIEVWLELAEALAESLEEATAAAFSQVRGGLGRGALGLGCSPLPGHLWGSISPHLPSLLFFSLPQVLTVAATEPQTLSCSIPPQPPLGEPSGTPQEPPEDPPGGGGFTVSFPRLYEFLAQLCRGQGGAKGPLLPPAESAVVLALLNSLPQELQRLDLDPLQSHFRGSYSALTAPRDPPGTPPETTTETPSNPQPRTPLGGWGGVGLCPLNLFLVPLKLLARGGPSG</sequence>
<dbReference type="GO" id="GO:0016251">
    <property type="term" value="F:RNA polymerase II general transcription initiation factor activity"/>
    <property type="evidence" value="ECO:0007669"/>
    <property type="project" value="InterPro"/>
</dbReference>
<evidence type="ECO:0000313" key="2">
    <source>
        <dbReference type="EMBL" id="NXP69695.1"/>
    </source>
</evidence>
<organism evidence="2 3">
    <name type="scientific">Ramphastos sulfuratus</name>
    <dbReference type="NCBI Taxonomy" id="322582"/>
    <lineage>
        <taxon>Eukaryota</taxon>
        <taxon>Metazoa</taxon>
        <taxon>Chordata</taxon>
        <taxon>Craniata</taxon>
        <taxon>Vertebrata</taxon>
        <taxon>Euteleostomi</taxon>
        <taxon>Archelosauria</taxon>
        <taxon>Archosauria</taxon>
        <taxon>Dinosauria</taxon>
        <taxon>Saurischia</taxon>
        <taxon>Theropoda</taxon>
        <taxon>Coelurosauria</taxon>
        <taxon>Aves</taxon>
        <taxon>Neognathae</taxon>
        <taxon>Neoaves</taxon>
        <taxon>Telluraves</taxon>
        <taxon>Coraciimorphae</taxon>
        <taxon>Piciformes</taxon>
        <taxon>Ramphastidae</taxon>
        <taxon>Ramphastos</taxon>
    </lineage>
</organism>
<dbReference type="AlphaFoldDB" id="A0A852BNU9"/>
<feature type="region of interest" description="Disordered" evidence="1">
    <location>
        <begin position="187"/>
        <end position="217"/>
    </location>
</feature>
<dbReference type="PANTHER" id="PTHR15132:SF1">
    <property type="entry name" value="SNRNA-ACTIVATING PROTEIN COMPLEX SUBUNIT 2"/>
    <property type="match status" value="1"/>
</dbReference>
<accession>A0A852BNU9</accession>
<evidence type="ECO:0000313" key="3">
    <source>
        <dbReference type="Proteomes" id="UP000611227"/>
    </source>
</evidence>
<proteinExistence type="predicted"/>
<dbReference type="GO" id="GO:0009301">
    <property type="term" value="P:snRNA transcription"/>
    <property type="evidence" value="ECO:0007669"/>
    <property type="project" value="InterPro"/>
</dbReference>
<reference evidence="2" key="1">
    <citation type="submission" date="2019-09" db="EMBL/GenBank/DDBJ databases">
        <title>Bird 10,000 Genomes (B10K) Project - Family phase.</title>
        <authorList>
            <person name="Zhang G."/>
        </authorList>
    </citation>
    <scope>NUCLEOTIDE SEQUENCE</scope>
    <source>
        <strain evidence="2">B10K-DU-001-30</strain>
        <tissue evidence="2">Muscle</tissue>
    </source>
</reference>
<dbReference type="GO" id="GO:0016604">
    <property type="term" value="C:nuclear body"/>
    <property type="evidence" value="ECO:0007669"/>
    <property type="project" value="TreeGrafter"/>
</dbReference>
<comment type="caution">
    <text evidence="2">The sequence shown here is derived from an EMBL/GenBank/DDBJ whole genome shotgun (WGS) entry which is preliminary data.</text>
</comment>
<dbReference type="EMBL" id="WBNM01000729">
    <property type="protein sequence ID" value="NXP69695.1"/>
    <property type="molecule type" value="Genomic_DNA"/>
</dbReference>
<keyword evidence="3" id="KW-1185">Reference proteome</keyword>
<feature type="non-terminal residue" evidence="2">
    <location>
        <position position="336"/>
    </location>
</feature>
<feature type="region of interest" description="Disordered" evidence="1">
    <location>
        <begin position="278"/>
        <end position="309"/>
    </location>
</feature>
<dbReference type="Proteomes" id="UP000611227">
    <property type="component" value="Unassembled WGS sequence"/>
</dbReference>
<feature type="non-terminal residue" evidence="2">
    <location>
        <position position="1"/>
    </location>
</feature>
<name>A0A852BNU9_9PICI</name>
<evidence type="ECO:0000256" key="1">
    <source>
        <dbReference type="SAM" id="MobiDB-lite"/>
    </source>
</evidence>
<dbReference type="InterPro" id="IPR021281">
    <property type="entry name" value="SNAPC2"/>
</dbReference>
<dbReference type="Pfam" id="PF11035">
    <property type="entry name" value="SNAPC2"/>
    <property type="match status" value="2"/>
</dbReference>
<gene>
    <name evidence="2" type="primary">Snapc2</name>
    <name evidence="2" type="ORF">RAMSUL_R14446</name>
</gene>
<dbReference type="PANTHER" id="PTHR15132">
    <property type="entry name" value="SNRNA-ACTIVATING PROTEIN COMPLEX SUBUNIT 2"/>
    <property type="match status" value="1"/>
</dbReference>
<protein>
    <submittedName>
        <fullName evidence="2">SNPC2 protein</fullName>
    </submittedName>
</protein>